<reference evidence="2" key="1">
    <citation type="journal article" date="2017" name="Nature">
        <title>The sunflower genome provides insights into oil metabolism, flowering and Asterid evolution.</title>
        <authorList>
            <person name="Badouin H."/>
            <person name="Gouzy J."/>
            <person name="Grassa C.J."/>
            <person name="Murat F."/>
            <person name="Staton S.E."/>
            <person name="Cottret L."/>
            <person name="Lelandais-Briere C."/>
            <person name="Owens G.L."/>
            <person name="Carrere S."/>
            <person name="Mayjonade B."/>
            <person name="Legrand L."/>
            <person name="Gill N."/>
            <person name="Kane N.C."/>
            <person name="Bowers J.E."/>
            <person name="Hubner S."/>
            <person name="Bellec A."/>
            <person name="Berard A."/>
            <person name="Berges H."/>
            <person name="Blanchet N."/>
            <person name="Boniface M.C."/>
            <person name="Brunel D."/>
            <person name="Catrice O."/>
            <person name="Chaidir N."/>
            <person name="Claudel C."/>
            <person name="Donnadieu C."/>
            <person name="Faraut T."/>
            <person name="Fievet G."/>
            <person name="Helmstetter N."/>
            <person name="King M."/>
            <person name="Knapp S.J."/>
            <person name="Lai Z."/>
            <person name="Le Paslier M.C."/>
            <person name="Lippi Y."/>
            <person name="Lorenzon L."/>
            <person name="Mandel J.R."/>
            <person name="Marage G."/>
            <person name="Marchand G."/>
            <person name="Marquand E."/>
            <person name="Bret-Mestries E."/>
            <person name="Morien E."/>
            <person name="Nambeesan S."/>
            <person name="Nguyen T."/>
            <person name="Pegot-Espagnet P."/>
            <person name="Pouilly N."/>
            <person name="Raftis F."/>
            <person name="Sallet E."/>
            <person name="Schiex T."/>
            <person name="Thomas J."/>
            <person name="Vandecasteele C."/>
            <person name="Vares D."/>
            <person name="Vear F."/>
            <person name="Vautrin S."/>
            <person name="Crespi M."/>
            <person name="Mangin B."/>
            <person name="Burke J.M."/>
            <person name="Salse J."/>
            <person name="Munos S."/>
            <person name="Vincourt P."/>
            <person name="Rieseberg L.H."/>
            <person name="Langlade N.B."/>
        </authorList>
    </citation>
    <scope>NUCLEOTIDE SEQUENCE [LARGE SCALE GENOMIC DNA]</scope>
    <source>
        <strain evidence="2">cv. SF193</strain>
    </source>
</reference>
<dbReference type="Proteomes" id="UP000215914">
    <property type="component" value="Chromosome 13"/>
</dbReference>
<keyword evidence="2" id="KW-1185">Reference proteome</keyword>
<accession>A0A251SQP3</accession>
<dbReference type="AlphaFoldDB" id="A0A251SQP3"/>
<protein>
    <submittedName>
        <fullName evidence="1">Uncharacterized protein</fullName>
    </submittedName>
</protein>
<dbReference type="InParanoid" id="A0A251SQP3"/>
<evidence type="ECO:0000313" key="2">
    <source>
        <dbReference type="Proteomes" id="UP000215914"/>
    </source>
</evidence>
<gene>
    <name evidence="1" type="ORF">HannXRQ_Chr13g0395781</name>
</gene>
<proteinExistence type="predicted"/>
<evidence type="ECO:0000313" key="1">
    <source>
        <dbReference type="EMBL" id="OTG00863.1"/>
    </source>
</evidence>
<dbReference type="EMBL" id="CM007902">
    <property type="protein sequence ID" value="OTG00863.1"/>
    <property type="molecule type" value="Genomic_DNA"/>
</dbReference>
<name>A0A251SQP3_HELAN</name>
<sequence length="106" mass="11541">MFTILGLAVKNGSTSAHRANRTIAHTSDSLSLHLQSRLSPPLLPSSSAPPSAVLLQAPVVLLRPPLVVSTIPTFKFISSLIYLRSGSWLSFFVMYLKIHFSFLGGY</sequence>
<organism evidence="1 2">
    <name type="scientific">Helianthus annuus</name>
    <name type="common">Common sunflower</name>
    <dbReference type="NCBI Taxonomy" id="4232"/>
    <lineage>
        <taxon>Eukaryota</taxon>
        <taxon>Viridiplantae</taxon>
        <taxon>Streptophyta</taxon>
        <taxon>Embryophyta</taxon>
        <taxon>Tracheophyta</taxon>
        <taxon>Spermatophyta</taxon>
        <taxon>Magnoliopsida</taxon>
        <taxon>eudicotyledons</taxon>
        <taxon>Gunneridae</taxon>
        <taxon>Pentapetalae</taxon>
        <taxon>asterids</taxon>
        <taxon>campanulids</taxon>
        <taxon>Asterales</taxon>
        <taxon>Asteraceae</taxon>
        <taxon>Asteroideae</taxon>
        <taxon>Heliantheae alliance</taxon>
        <taxon>Heliantheae</taxon>
        <taxon>Helianthus</taxon>
    </lineage>
</organism>